<dbReference type="GeneID" id="60323137"/>
<accession>A0A222ZL77</accession>
<proteinExistence type="predicted"/>
<name>A0A222ZL77_9CAUD</name>
<reference evidence="1 2" key="1">
    <citation type="submission" date="2017-06" db="EMBL/GenBank/DDBJ databases">
        <authorList>
            <person name="Anastasiadis Z."/>
            <person name="Bhatti R."/>
            <person name="Breslow Z."/>
            <person name="Doerr B."/>
            <person name="Ilyas M."/>
            <person name="Kaiser J."/>
            <person name="Milce A."/>
            <person name="Monroe S."/>
            <person name="Phan T."/>
            <person name="Feng G."/>
            <person name="Barbazuk W.B."/>
            <person name="Stoner T.H."/>
            <person name="Garlena R.A."/>
            <person name="Russell D.A."/>
            <person name="Pope W.H."/>
            <person name="Jacobs-Sera D."/>
            <person name="Hatfull G.F."/>
        </authorList>
    </citation>
    <scope>NUCLEOTIDE SEQUENCE [LARGE SCALE GENOMIC DNA]</scope>
</reference>
<keyword evidence="2" id="KW-1185">Reference proteome</keyword>
<dbReference type="KEGG" id="vg:60323137"/>
<organism evidence="1 2">
    <name type="scientific">Mycobacterium phage Hurricane</name>
    <dbReference type="NCBI Taxonomy" id="2015810"/>
    <lineage>
        <taxon>Viruses</taxon>
        <taxon>Duplodnaviria</taxon>
        <taxon>Heunggongvirae</taxon>
        <taxon>Uroviricota</taxon>
        <taxon>Caudoviricetes</taxon>
        <taxon>Weiservirinae</taxon>
        <taxon>Keshuvirus</taxon>
        <taxon>Keshuvirus hurricane</taxon>
    </lineage>
</organism>
<protein>
    <submittedName>
        <fullName evidence="1">Uncharacterized protein</fullName>
    </submittedName>
</protein>
<evidence type="ECO:0000313" key="2">
    <source>
        <dbReference type="Proteomes" id="UP000222328"/>
    </source>
</evidence>
<dbReference type="Proteomes" id="UP000222328">
    <property type="component" value="Segment"/>
</dbReference>
<dbReference type="EMBL" id="MF373841">
    <property type="protein sequence ID" value="ASR84780.1"/>
    <property type="molecule type" value="Genomic_DNA"/>
</dbReference>
<sequence length="86" mass="9667">MNVNDATTFGVRYEGVIDPEAPLDDDANWRPYWIAPALNLAEAIGWRDGYEQMNEGSPYTRNFVVVYAPPVDWQVYVDADPDGPTS</sequence>
<gene>
    <name evidence="1" type="primary">29</name>
    <name evidence="1" type="ORF">SEA_HURRICANE_29</name>
</gene>
<dbReference type="RefSeq" id="YP_009951699.1">
    <property type="nucleotide sequence ID" value="NC_051604.1"/>
</dbReference>
<evidence type="ECO:0000313" key="1">
    <source>
        <dbReference type="EMBL" id="ASR84780.1"/>
    </source>
</evidence>